<reference evidence="2" key="2">
    <citation type="submission" date="2020-12" db="EMBL/GenBank/DDBJ databases">
        <authorList>
            <person name="Kanost M."/>
        </authorList>
    </citation>
    <scope>NUCLEOTIDE SEQUENCE</scope>
</reference>
<reference evidence="2" key="1">
    <citation type="journal article" date="2016" name="Insect Biochem. Mol. Biol.">
        <title>Multifaceted biological insights from a draft genome sequence of the tobacco hornworm moth, Manduca sexta.</title>
        <authorList>
            <person name="Kanost M.R."/>
            <person name="Arrese E.L."/>
            <person name="Cao X."/>
            <person name="Chen Y.R."/>
            <person name="Chellapilla S."/>
            <person name="Goldsmith M.R."/>
            <person name="Grosse-Wilde E."/>
            <person name="Heckel D.G."/>
            <person name="Herndon N."/>
            <person name="Jiang H."/>
            <person name="Papanicolaou A."/>
            <person name="Qu J."/>
            <person name="Soulages J.L."/>
            <person name="Vogel H."/>
            <person name="Walters J."/>
            <person name="Waterhouse R.M."/>
            <person name="Ahn S.J."/>
            <person name="Almeida F.C."/>
            <person name="An C."/>
            <person name="Aqrawi P."/>
            <person name="Bretschneider A."/>
            <person name="Bryant W.B."/>
            <person name="Bucks S."/>
            <person name="Chao H."/>
            <person name="Chevignon G."/>
            <person name="Christen J.M."/>
            <person name="Clarke D.F."/>
            <person name="Dittmer N.T."/>
            <person name="Ferguson L.C.F."/>
            <person name="Garavelou S."/>
            <person name="Gordon K.H.J."/>
            <person name="Gunaratna R.T."/>
            <person name="Han Y."/>
            <person name="Hauser F."/>
            <person name="He Y."/>
            <person name="Heidel-Fischer H."/>
            <person name="Hirsh A."/>
            <person name="Hu Y."/>
            <person name="Jiang H."/>
            <person name="Kalra D."/>
            <person name="Klinner C."/>
            <person name="Konig C."/>
            <person name="Kovar C."/>
            <person name="Kroll A.R."/>
            <person name="Kuwar S.S."/>
            <person name="Lee S.L."/>
            <person name="Lehman R."/>
            <person name="Li K."/>
            <person name="Li Z."/>
            <person name="Liang H."/>
            <person name="Lovelace S."/>
            <person name="Lu Z."/>
            <person name="Mansfield J.H."/>
            <person name="McCulloch K.J."/>
            <person name="Mathew T."/>
            <person name="Morton B."/>
            <person name="Muzny D.M."/>
            <person name="Neunemann D."/>
            <person name="Ongeri F."/>
            <person name="Pauchet Y."/>
            <person name="Pu L.L."/>
            <person name="Pyrousis I."/>
            <person name="Rao X.J."/>
            <person name="Redding A."/>
            <person name="Roesel C."/>
            <person name="Sanchez-Gracia A."/>
            <person name="Schaack S."/>
            <person name="Shukla A."/>
            <person name="Tetreau G."/>
            <person name="Wang Y."/>
            <person name="Xiong G.H."/>
            <person name="Traut W."/>
            <person name="Walsh T.K."/>
            <person name="Worley K.C."/>
            <person name="Wu D."/>
            <person name="Wu W."/>
            <person name="Wu Y.Q."/>
            <person name="Zhang X."/>
            <person name="Zou Z."/>
            <person name="Zucker H."/>
            <person name="Briscoe A.D."/>
            <person name="Burmester T."/>
            <person name="Clem R.J."/>
            <person name="Feyereisen R."/>
            <person name="Grimmelikhuijzen C.J.P."/>
            <person name="Hamodrakas S.J."/>
            <person name="Hansson B.S."/>
            <person name="Huguet E."/>
            <person name="Jermiin L.S."/>
            <person name="Lan Q."/>
            <person name="Lehman H.K."/>
            <person name="Lorenzen M."/>
            <person name="Merzendorfer H."/>
            <person name="Michalopoulos I."/>
            <person name="Morton D.B."/>
            <person name="Muthukrishnan S."/>
            <person name="Oakeshott J.G."/>
            <person name="Palmer W."/>
            <person name="Park Y."/>
            <person name="Passarelli A.L."/>
            <person name="Rozas J."/>
            <person name="Schwartz L.M."/>
            <person name="Smith W."/>
            <person name="Southgate A."/>
            <person name="Vilcinskas A."/>
            <person name="Vogt R."/>
            <person name="Wang P."/>
            <person name="Werren J."/>
            <person name="Yu X.Q."/>
            <person name="Zhou J.J."/>
            <person name="Brown S.J."/>
            <person name="Scherer S.E."/>
            <person name="Richards S."/>
            <person name="Blissard G.W."/>
        </authorList>
    </citation>
    <scope>NUCLEOTIDE SEQUENCE</scope>
</reference>
<comment type="caution">
    <text evidence="2">The sequence shown here is derived from an EMBL/GenBank/DDBJ whole genome shotgun (WGS) entry which is preliminary data.</text>
</comment>
<dbReference type="EMBL" id="JH669021">
    <property type="protein sequence ID" value="KAG6463697.1"/>
    <property type="molecule type" value="Genomic_DNA"/>
</dbReference>
<sequence>MRPARAVHVLQGAARDRPARAHHRHRGLLLRQDLAGLRAGVHRRAAAAVDGPRVGPDPGQLAAVLPAGEHARGS</sequence>
<dbReference type="Proteomes" id="UP000791440">
    <property type="component" value="Unassembled WGS sequence"/>
</dbReference>
<protein>
    <submittedName>
        <fullName evidence="2">Uncharacterized protein</fullName>
    </submittedName>
</protein>
<feature type="region of interest" description="Disordered" evidence="1">
    <location>
        <begin position="1"/>
        <end position="24"/>
    </location>
</feature>
<dbReference type="AlphaFoldDB" id="A0A921ZVF4"/>
<gene>
    <name evidence="2" type="ORF">O3G_MSEX014025</name>
</gene>
<evidence type="ECO:0000313" key="3">
    <source>
        <dbReference type="Proteomes" id="UP000791440"/>
    </source>
</evidence>
<name>A0A921ZVF4_MANSE</name>
<proteinExistence type="predicted"/>
<accession>A0A921ZVF4</accession>
<evidence type="ECO:0000313" key="2">
    <source>
        <dbReference type="EMBL" id="KAG6463697.1"/>
    </source>
</evidence>
<evidence type="ECO:0000256" key="1">
    <source>
        <dbReference type="SAM" id="MobiDB-lite"/>
    </source>
</evidence>
<organism evidence="2 3">
    <name type="scientific">Manduca sexta</name>
    <name type="common">Tobacco hawkmoth</name>
    <name type="synonym">Tobacco hornworm</name>
    <dbReference type="NCBI Taxonomy" id="7130"/>
    <lineage>
        <taxon>Eukaryota</taxon>
        <taxon>Metazoa</taxon>
        <taxon>Ecdysozoa</taxon>
        <taxon>Arthropoda</taxon>
        <taxon>Hexapoda</taxon>
        <taxon>Insecta</taxon>
        <taxon>Pterygota</taxon>
        <taxon>Neoptera</taxon>
        <taxon>Endopterygota</taxon>
        <taxon>Lepidoptera</taxon>
        <taxon>Glossata</taxon>
        <taxon>Ditrysia</taxon>
        <taxon>Bombycoidea</taxon>
        <taxon>Sphingidae</taxon>
        <taxon>Sphinginae</taxon>
        <taxon>Sphingini</taxon>
        <taxon>Manduca</taxon>
    </lineage>
</organism>
<keyword evidence="3" id="KW-1185">Reference proteome</keyword>